<feature type="transmembrane region" description="Helical" evidence="11">
    <location>
        <begin position="73"/>
        <end position="98"/>
    </location>
</feature>
<evidence type="ECO:0000256" key="6">
    <source>
        <dbReference type="ARBA" id="ARBA00022692"/>
    </source>
</evidence>
<dbReference type="GO" id="GO:0000103">
    <property type="term" value="P:sulfate assimilation"/>
    <property type="evidence" value="ECO:0007669"/>
    <property type="project" value="TreeGrafter"/>
</dbReference>
<dbReference type="GO" id="GO:0005886">
    <property type="term" value="C:plasma membrane"/>
    <property type="evidence" value="ECO:0007669"/>
    <property type="project" value="TreeGrafter"/>
</dbReference>
<dbReference type="RefSeq" id="WP_174625925.1">
    <property type="nucleotide sequence ID" value="NZ_CADCXN010000061.1"/>
</dbReference>
<name>A0A8S0XIS2_9GAMM</name>
<keyword evidence="4" id="KW-0997">Cell inner membrane</keyword>
<dbReference type="NCBIfam" id="NF003433">
    <property type="entry name" value="PRK04949.1"/>
    <property type="match status" value="1"/>
</dbReference>
<evidence type="ECO:0000256" key="10">
    <source>
        <dbReference type="ARBA" id="ARBA00023192"/>
    </source>
</evidence>
<reference evidence="12 13" key="1">
    <citation type="submission" date="2020-02" db="EMBL/GenBank/DDBJ databases">
        <authorList>
            <person name="Hogendoorn C."/>
        </authorList>
    </citation>
    <scope>NUCLEOTIDE SEQUENCE [LARGE SCALE GENOMIC DNA]</scope>
    <source>
        <strain evidence="12">METHB21</strain>
    </source>
</reference>
<comment type="subcellular location">
    <subcellularLocation>
        <location evidence="1">Membrane</location>
        <topology evidence="1">Multi-pass membrane protein</topology>
    </subcellularLocation>
</comment>
<keyword evidence="8" id="KW-0764">Sulfate transport</keyword>
<evidence type="ECO:0000256" key="5">
    <source>
        <dbReference type="ARBA" id="ARBA00022605"/>
    </source>
</evidence>
<evidence type="ECO:0000313" key="12">
    <source>
        <dbReference type="EMBL" id="CAA9891026.1"/>
    </source>
</evidence>
<evidence type="ECO:0000256" key="4">
    <source>
        <dbReference type="ARBA" id="ARBA00022519"/>
    </source>
</evidence>
<evidence type="ECO:0000256" key="3">
    <source>
        <dbReference type="ARBA" id="ARBA00022475"/>
    </source>
</evidence>
<dbReference type="InterPro" id="IPR059112">
    <property type="entry name" value="CysZ/EI24"/>
</dbReference>
<dbReference type="Pfam" id="PF07264">
    <property type="entry name" value="EI24"/>
    <property type="match status" value="1"/>
</dbReference>
<keyword evidence="7 11" id="KW-1133">Transmembrane helix</keyword>
<feature type="transmembrane region" description="Helical" evidence="11">
    <location>
        <begin position="199"/>
        <end position="232"/>
    </location>
</feature>
<feature type="transmembrane region" description="Helical" evidence="11">
    <location>
        <begin position="32"/>
        <end position="53"/>
    </location>
</feature>
<dbReference type="PANTHER" id="PTHR37468:SF1">
    <property type="entry name" value="SULFATE TRANSPORTER CYSZ"/>
    <property type="match status" value="1"/>
</dbReference>
<evidence type="ECO:0000313" key="13">
    <source>
        <dbReference type="Proteomes" id="UP000494216"/>
    </source>
</evidence>
<keyword evidence="5" id="KW-0028">Amino-acid biosynthesis</keyword>
<comment type="caution">
    <text evidence="12">The sequence shown here is derived from an EMBL/GenBank/DDBJ whole genome shotgun (WGS) entry which is preliminary data.</text>
</comment>
<gene>
    <name evidence="12" type="ORF">METHB2_320013</name>
</gene>
<dbReference type="AlphaFoldDB" id="A0A8S0XIS2"/>
<keyword evidence="9 11" id="KW-0472">Membrane</keyword>
<proteinExistence type="predicted"/>
<keyword evidence="10" id="KW-0198">Cysteine biosynthesis</keyword>
<keyword evidence="2" id="KW-0813">Transport</keyword>
<evidence type="ECO:0000256" key="9">
    <source>
        <dbReference type="ARBA" id="ARBA00023136"/>
    </source>
</evidence>
<dbReference type="PANTHER" id="PTHR37468">
    <property type="entry name" value="SULFATE TRANSPORTER CYSZ"/>
    <property type="match status" value="1"/>
</dbReference>
<evidence type="ECO:0000256" key="8">
    <source>
        <dbReference type="ARBA" id="ARBA00023032"/>
    </source>
</evidence>
<organism evidence="12 13">
    <name type="scientific">Candidatus Methylobacter favarea</name>
    <dbReference type="NCBI Taxonomy" id="2707345"/>
    <lineage>
        <taxon>Bacteria</taxon>
        <taxon>Pseudomonadati</taxon>
        <taxon>Pseudomonadota</taxon>
        <taxon>Gammaproteobacteria</taxon>
        <taxon>Methylococcales</taxon>
        <taxon>Methylococcaceae</taxon>
        <taxon>Methylobacter</taxon>
    </lineage>
</organism>
<dbReference type="InterPro" id="IPR050480">
    <property type="entry name" value="CysZ-like"/>
</dbReference>
<evidence type="ECO:0000256" key="2">
    <source>
        <dbReference type="ARBA" id="ARBA00022448"/>
    </source>
</evidence>
<keyword evidence="13" id="KW-1185">Reference proteome</keyword>
<dbReference type="Proteomes" id="UP000494216">
    <property type="component" value="Unassembled WGS sequence"/>
</dbReference>
<evidence type="ECO:0000256" key="1">
    <source>
        <dbReference type="ARBA" id="ARBA00004141"/>
    </source>
</evidence>
<keyword evidence="6 11" id="KW-0812">Transmembrane</keyword>
<feature type="transmembrane region" description="Helical" evidence="11">
    <location>
        <begin position="136"/>
        <end position="155"/>
    </location>
</feature>
<accession>A0A8S0XIS2</accession>
<dbReference type="EMBL" id="CADCXN010000061">
    <property type="protein sequence ID" value="CAA9891026.1"/>
    <property type="molecule type" value="Genomic_DNA"/>
</dbReference>
<dbReference type="GO" id="GO:0009675">
    <property type="term" value="F:high-affinity sulfate:proton symporter activity"/>
    <property type="evidence" value="ECO:0007669"/>
    <property type="project" value="TreeGrafter"/>
</dbReference>
<keyword evidence="3" id="KW-1003">Cell membrane</keyword>
<dbReference type="GO" id="GO:0019344">
    <property type="term" value="P:cysteine biosynthetic process"/>
    <property type="evidence" value="ECO:0007669"/>
    <property type="project" value="UniProtKB-KW"/>
</dbReference>
<sequence length="239" mass="26190">MRVNNKGNNPVLAVSSFFKGVGLLGTPGLRKFLVVPVLINIVLYSAALALGYFYVADLINQFIPGWLQWLSWILWPLFFISFFIAGFFTFTVLANLIAAPFYGKLSAKALAIISGRSYASAEQPLAKVMLAELRRLGYFAVRAIPLLLLSIIPGLNVIAPFLWALFGAWGMALEYMAYPLENEGLLFSEQKQLLKSMRLGALSFGGIAVLGLTIPLLNIIVAPAAVIGATVYMNRIRQD</sequence>
<evidence type="ECO:0000256" key="11">
    <source>
        <dbReference type="SAM" id="Phobius"/>
    </source>
</evidence>
<protein>
    <submittedName>
        <fullName evidence="12">CysZ protein</fullName>
    </submittedName>
</protein>
<evidence type="ECO:0000256" key="7">
    <source>
        <dbReference type="ARBA" id="ARBA00022989"/>
    </source>
</evidence>